<dbReference type="Proteomes" id="UP000647017">
    <property type="component" value="Unassembled WGS sequence"/>
</dbReference>
<sequence>MVPGAVRQADPVDRGQGHHALSPELPVILLEYAGALLGLLFALSGIGLSVLTGNAFFDGIATLCIGVLLVAHRRHPRRRDQEPAHR</sequence>
<reference evidence="2 3" key="1">
    <citation type="submission" date="2021-01" db="EMBL/GenBank/DDBJ databases">
        <title>Whole genome shotgun sequence of Verrucosispora andamanensis NBRC 109075.</title>
        <authorList>
            <person name="Komaki H."/>
            <person name="Tamura T."/>
        </authorList>
    </citation>
    <scope>NUCLEOTIDE SEQUENCE [LARGE SCALE GENOMIC DNA]</scope>
    <source>
        <strain evidence="2 3">NBRC 109075</strain>
    </source>
</reference>
<evidence type="ECO:0000313" key="2">
    <source>
        <dbReference type="EMBL" id="GIJ10595.1"/>
    </source>
</evidence>
<keyword evidence="3" id="KW-1185">Reference proteome</keyword>
<dbReference type="EMBL" id="BOOZ01000023">
    <property type="protein sequence ID" value="GIJ10595.1"/>
    <property type="molecule type" value="Genomic_DNA"/>
</dbReference>
<evidence type="ECO:0000256" key="1">
    <source>
        <dbReference type="SAM" id="Phobius"/>
    </source>
</evidence>
<feature type="transmembrane region" description="Helical" evidence="1">
    <location>
        <begin position="27"/>
        <end position="48"/>
    </location>
</feature>
<name>A0ABQ4HY89_9ACTN</name>
<comment type="caution">
    <text evidence="2">The sequence shown here is derived from an EMBL/GenBank/DDBJ whole genome shotgun (WGS) entry which is preliminary data.</text>
</comment>
<protein>
    <recommendedName>
        <fullName evidence="4">Cation transporter</fullName>
    </recommendedName>
</protein>
<evidence type="ECO:0008006" key="4">
    <source>
        <dbReference type="Google" id="ProtNLM"/>
    </source>
</evidence>
<gene>
    <name evidence="2" type="ORF">Van01_38090</name>
</gene>
<keyword evidence="1" id="KW-0812">Transmembrane</keyword>
<keyword evidence="1" id="KW-0472">Membrane</keyword>
<keyword evidence="1" id="KW-1133">Transmembrane helix</keyword>
<evidence type="ECO:0000313" key="3">
    <source>
        <dbReference type="Proteomes" id="UP000647017"/>
    </source>
</evidence>
<proteinExistence type="predicted"/>
<feature type="transmembrane region" description="Helical" evidence="1">
    <location>
        <begin position="54"/>
        <end position="71"/>
    </location>
</feature>
<accession>A0ABQ4HY89</accession>
<organism evidence="2 3">
    <name type="scientific">Micromonospora andamanensis</name>
    <dbReference type="NCBI Taxonomy" id="1287068"/>
    <lineage>
        <taxon>Bacteria</taxon>
        <taxon>Bacillati</taxon>
        <taxon>Actinomycetota</taxon>
        <taxon>Actinomycetes</taxon>
        <taxon>Micromonosporales</taxon>
        <taxon>Micromonosporaceae</taxon>
        <taxon>Micromonospora</taxon>
    </lineage>
</organism>